<gene>
    <name evidence="2" type="ORF">A0071_02080</name>
</gene>
<evidence type="ECO:0000313" key="3">
    <source>
        <dbReference type="Proteomes" id="UP000594874"/>
    </source>
</evidence>
<dbReference type="SUPFAM" id="SSF55073">
    <property type="entry name" value="Nucleotide cyclase"/>
    <property type="match status" value="1"/>
</dbReference>
<name>A0ABX6U0H1_9BACT</name>
<dbReference type="InterPro" id="IPR029787">
    <property type="entry name" value="Nucleotide_cyclase"/>
</dbReference>
<dbReference type="InterPro" id="IPR043128">
    <property type="entry name" value="Rev_trsase/Diguanyl_cyclase"/>
</dbReference>
<proteinExistence type="predicted"/>
<dbReference type="Gene3D" id="3.30.70.270">
    <property type="match status" value="1"/>
</dbReference>
<accession>A0ABX6U0H1</accession>
<reference evidence="2 3" key="1">
    <citation type="submission" date="2020-10" db="EMBL/GenBank/DDBJ databases">
        <title>Campylobacter and Helicobacter PacBio genomes.</title>
        <authorList>
            <person name="Lane C."/>
        </authorList>
    </citation>
    <scope>NUCLEOTIDE SEQUENCE [LARGE SCALE GENOMIC DNA]</scope>
    <source>
        <strain evidence="2 3">2010D-8469</strain>
    </source>
</reference>
<dbReference type="RefSeq" id="WP_027305797.1">
    <property type="nucleotide sequence ID" value="NZ_CP063091.1"/>
</dbReference>
<organism evidence="2 3">
    <name type="scientific">Campylobacter cuniculorum</name>
    <dbReference type="NCBI Taxonomy" id="374106"/>
    <lineage>
        <taxon>Bacteria</taxon>
        <taxon>Pseudomonadati</taxon>
        <taxon>Campylobacterota</taxon>
        <taxon>Epsilonproteobacteria</taxon>
        <taxon>Campylobacterales</taxon>
        <taxon>Campylobacteraceae</taxon>
        <taxon>Campylobacter</taxon>
    </lineage>
</organism>
<dbReference type="InterPro" id="IPR000160">
    <property type="entry name" value="GGDEF_dom"/>
</dbReference>
<protein>
    <recommendedName>
        <fullName evidence="1">GGDEF domain-containing protein</fullName>
    </recommendedName>
</protein>
<dbReference type="PROSITE" id="PS50887">
    <property type="entry name" value="GGDEF"/>
    <property type="match status" value="1"/>
</dbReference>
<evidence type="ECO:0000313" key="2">
    <source>
        <dbReference type="EMBL" id="QOR05269.1"/>
    </source>
</evidence>
<dbReference type="EMBL" id="CP063091">
    <property type="protein sequence ID" value="QOR05269.1"/>
    <property type="molecule type" value="Genomic_DNA"/>
</dbReference>
<sequence>MMSNINEIARETLITLKERKLKPTPENYSEIFEELSQKHGFVTNSKIRLDKYRSLLLPIYQQELRDKPLRSLEQFISFLISALNRKNTKQGDEFFELLSTISKILQISRDKKVRDLAKITSACILKTMDSESIYLLSKKWKEFEKNYEDNDLDKEMRKYGLNRYDDFDSMIKKLINKLDERSYEHISGLILLCLNPSLVEDLKIEAFIHELSQKPYIVSEAHFKNELLECVNRRIAVDNIYVQKNLNFLDENLRKISELLTILDKSHQNNINFINSLNPNENGEVVLSFEDLKLKFTQLNEKIKTLNAAVQFTQNLEEREAWSVLKELEKLDENYIKYKVNYSLALFSISNYRFIMEKYGVSSLNEIFVRFKKILKESCTEFDELWMIDEKSYLIVAPGKSKEDIENIVKTDLKAIENFRFIYKQDLITPKISAFYLDKQSKPDSNIYEELLEKIAQND</sequence>
<feature type="domain" description="GGDEF" evidence="1">
    <location>
        <begin position="340"/>
        <end position="459"/>
    </location>
</feature>
<keyword evidence="3" id="KW-1185">Reference proteome</keyword>
<dbReference type="Proteomes" id="UP000594874">
    <property type="component" value="Chromosome"/>
</dbReference>
<evidence type="ECO:0000259" key="1">
    <source>
        <dbReference type="PROSITE" id="PS50887"/>
    </source>
</evidence>